<name>A0A8T0EEX1_ARGBR</name>
<sequence length="69" mass="7819">METSLKANESDFAFGQPMEAGESDANLQIPISTDRKKISHVKNVMDVMLDVYYIIIKATQVFKFTLVHL</sequence>
<proteinExistence type="predicted"/>
<evidence type="ECO:0000313" key="2">
    <source>
        <dbReference type="EMBL" id="KAF8771556.1"/>
    </source>
</evidence>
<accession>A0A8T0EEX1</accession>
<reference evidence="2" key="1">
    <citation type="journal article" date="2020" name="bioRxiv">
        <title>Chromosome-level reference genome of the European wasp spider Argiope bruennichi: a resource for studies on range expansion and evolutionary adaptation.</title>
        <authorList>
            <person name="Sheffer M.M."/>
            <person name="Hoppe A."/>
            <person name="Krehenwinkel H."/>
            <person name="Uhl G."/>
            <person name="Kuss A.W."/>
            <person name="Jensen L."/>
            <person name="Jensen C."/>
            <person name="Gillespie R.G."/>
            <person name="Hoff K.J."/>
            <person name="Prost S."/>
        </authorList>
    </citation>
    <scope>NUCLEOTIDE SEQUENCE</scope>
</reference>
<dbReference type="EMBL" id="JABXBU010002228">
    <property type="protein sequence ID" value="KAF8771556.1"/>
    <property type="molecule type" value="Genomic_DNA"/>
</dbReference>
<evidence type="ECO:0000313" key="3">
    <source>
        <dbReference type="Proteomes" id="UP000807504"/>
    </source>
</evidence>
<organism evidence="2 3">
    <name type="scientific">Argiope bruennichi</name>
    <name type="common">Wasp spider</name>
    <name type="synonym">Aranea bruennichi</name>
    <dbReference type="NCBI Taxonomy" id="94029"/>
    <lineage>
        <taxon>Eukaryota</taxon>
        <taxon>Metazoa</taxon>
        <taxon>Ecdysozoa</taxon>
        <taxon>Arthropoda</taxon>
        <taxon>Chelicerata</taxon>
        <taxon>Arachnida</taxon>
        <taxon>Araneae</taxon>
        <taxon>Araneomorphae</taxon>
        <taxon>Entelegynae</taxon>
        <taxon>Araneoidea</taxon>
        <taxon>Araneidae</taxon>
        <taxon>Argiope</taxon>
    </lineage>
</organism>
<feature type="region of interest" description="Disordered" evidence="1">
    <location>
        <begin position="1"/>
        <end position="21"/>
    </location>
</feature>
<dbReference type="AlphaFoldDB" id="A0A8T0EEX1"/>
<protein>
    <submittedName>
        <fullName evidence="2">Uncharacterized protein</fullName>
    </submittedName>
</protein>
<comment type="caution">
    <text evidence="2">The sequence shown here is derived from an EMBL/GenBank/DDBJ whole genome shotgun (WGS) entry which is preliminary data.</text>
</comment>
<dbReference type="Proteomes" id="UP000807504">
    <property type="component" value="Unassembled WGS sequence"/>
</dbReference>
<evidence type="ECO:0000256" key="1">
    <source>
        <dbReference type="SAM" id="MobiDB-lite"/>
    </source>
</evidence>
<gene>
    <name evidence="2" type="ORF">HNY73_018959</name>
</gene>
<reference evidence="2" key="2">
    <citation type="submission" date="2020-06" db="EMBL/GenBank/DDBJ databases">
        <authorList>
            <person name="Sheffer M."/>
        </authorList>
    </citation>
    <scope>NUCLEOTIDE SEQUENCE</scope>
</reference>
<keyword evidence="3" id="KW-1185">Reference proteome</keyword>